<keyword evidence="2" id="KW-1185">Reference proteome</keyword>
<name>C6MAM2_NEISI</name>
<accession>C6MAM2</accession>
<proteinExistence type="predicted"/>
<reference evidence="1" key="1">
    <citation type="submission" date="2009-07" db="EMBL/GenBank/DDBJ databases">
        <authorList>
            <person name="Weinstock G."/>
            <person name="Sodergren E."/>
            <person name="Clifton S."/>
            <person name="Fulton L."/>
            <person name="Fulton B."/>
            <person name="Courtney L."/>
            <person name="Fronick C."/>
            <person name="Harrison M."/>
            <person name="Strong C."/>
            <person name="Farmer C."/>
            <person name="Delahaunty K."/>
            <person name="Markovic C."/>
            <person name="Hall O."/>
            <person name="Minx P."/>
            <person name="Tomlinson C."/>
            <person name="Mitreva M."/>
            <person name="Nelson J."/>
            <person name="Hou S."/>
            <person name="Wollam A."/>
            <person name="Pepin K.H."/>
            <person name="Johnson M."/>
            <person name="Bhonagiri V."/>
            <person name="Nash W.E."/>
            <person name="Warren W."/>
            <person name="Chinwalla A."/>
            <person name="Mardis E.R."/>
            <person name="Wilson R.K."/>
        </authorList>
    </citation>
    <scope>NUCLEOTIDE SEQUENCE [LARGE SCALE GENOMIC DNA]</scope>
    <source>
        <strain evidence="1">ATCC 29256</strain>
    </source>
</reference>
<evidence type="ECO:0000313" key="2">
    <source>
        <dbReference type="Proteomes" id="UP000005365"/>
    </source>
</evidence>
<gene>
    <name evidence="1" type="ORF">NEISICOT_03604</name>
</gene>
<dbReference type="Proteomes" id="UP000005365">
    <property type="component" value="Unassembled WGS sequence"/>
</dbReference>
<sequence length="46" mass="5316">MIVVNPVGNKLTILRKVDLIWRIGLMRLACPAPVSRKSFFKVLKRH</sequence>
<comment type="caution">
    <text evidence="1">The sequence shown here is derived from an EMBL/GenBank/DDBJ whole genome shotgun (WGS) entry which is preliminary data.</text>
</comment>
<dbReference type="EMBL" id="ACKO02000042">
    <property type="protein sequence ID" value="EET42661.1"/>
    <property type="molecule type" value="Genomic_DNA"/>
</dbReference>
<organism evidence="1 2">
    <name type="scientific">Neisseria sicca ATCC 29256</name>
    <dbReference type="NCBI Taxonomy" id="547045"/>
    <lineage>
        <taxon>Bacteria</taxon>
        <taxon>Pseudomonadati</taxon>
        <taxon>Pseudomonadota</taxon>
        <taxon>Betaproteobacteria</taxon>
        <taxon>Neisseriales</taxon>
        <taxon>Neisseriaceae</taxon>
        <taxon>Neisseria</taxon>
    </lineage>
</organism>
<protein>
    <submittedName>
        <fullName evidence="1">Uncharacterized protein</fullName>
    </submittedName>
</protein>
<evidence type="ECO:0000313" key="1">
    <source>
        <dbReference type="EMBL" id="EET42661.1"/>
    </source>
</evidence>
<dbReference type="AlphaFoldDB" id="C6MAM2"/>